<comment type="similarity">
    <text evidence="3">Belongs to the RPF2 family.</text>
</comment>
<dbReference type="AlphaFoldDB" id="A0A6A4HB36"/>
<comment type="subcellular location">
    <subcellularLocation>
        <location evidence="1 3">Nucleus</location>
        <location evidence="1 3">Nucleolus</location>
    </subcellularLocation>
</comment>
<accession>A0A6A4HB36</accession>
<keyword evidence="5" id="KW-1185">Reference proteome</keyword>
<evidence type="ECO:0000313" key="4">
    <source>
        <dbReference type="EMBL" id="KAE9394858.1"/>
    </source>
</evidence>
<dbReference type="GO" id="GO:0005730">
    <property type="term" value="C:nucleolus"/>
    <property type="evidence" value="ECO:0007669"/>
    <property type="project" value="UniProtKB-SubCell"/>
</dbReference>
<dbReference type="OrthoDB" id="407658at2759"/>
<dbReference type="Proteomes" id="UP000799118">
    <property type="component" value="Unassembled WGS sequence"/>
</dbReference>
<dbReference type="EMBL" id="ML769542">
    <property type="protein sequence ID" value="KAE9394858.1"/>
    <property type="molecule type" value="Genomic_DNA"/>
</dbReference>
<dbReference type="GO" id="GO:0019843">
    <property type="term" value="F:rRNA binding"/>
    <property type="evidence" value="ECO:0007669"/>
    <property type="project" value="UniProtKB-UniRule"/>
</dbReference>
<sequence length="188" mass="21509">MVFFNRDSCRKRKPKNACSIRDMDAREPKEVEDTREVLNGAMKDLASKNDAPVFPIGKTSKKRPNDLVFVRMKTFDSHPRFIQLKSMLMSLFNGEAVESIYHVISVFFAPTPPTIDTAFSSTDSMTPLPEVHIRIDNIRMLSSGSRIPRLLKQAMKRHKLKTTDVEKGLGKKRKIMEFDEMEQGYTGP</sequence>
<evidence type="ECO:0000256" key="3">
    <source>
        <dbReference type="RuleBase" id="RU367086"/>
    </source>
</evidence>
<reference evidence="4" key="1">
    <citation type="journal article" date="2019" name="Environ. Microbiol.">
        <title>Fungal ecological strategies reflected in gene transcription - a case study of two litter decomposers.</title>
        <authorList>
            <person name="Barbi F."/>
            <person name="Kohler A."/>
            <person name="Barry K."/>
            <person name="Baskaran P."/>
            <person name="Daum C."/>
            <person name="Fauchery L."/>
            <person name="Ihrmark K."/>
            <person name="Kuo A."/>
            <person name="LaButti K."/>
            <person name="Lipzen A."/>
            <person name="Morin E."/>
            <person name="Grigoriev I.V."/>
            <person name="Henrissat B."/>
            <person name="Lindahl B."/>
            <person name="Martin F."/>
        </authorList>
    </citation>
    <scope>NUCLEOTIDE SEQUENCE</scope>
    <source>
        <strain evidence="4">JB14</strain>
    </source>
</reference>
<dbReference type="PANTHER" id="PTHR12728:SF0">
    <property type="entry name" value="RIBOSOME PRODUCTION FACTOR 2 HOMOLOG"/>
    <property type="match status" value="1"/>
</dbReference>
<evidence type="ECO:0000256" key="2">
    <source>
        <dbReference type="ARBA" id="ARBA00023242"/>
    </source>
</evidence>
<name>A0A6A4HB36_9AGAR</name>
<proteinExistence type="inferred from homology"/>
<dbReference type="GO" id="GO:0000463">
    <property type="term" value="P:maturation of LSU-rRNA from tricistronic rRNA transcript (SSU-rRNA, 5.8S rRNA, LSU-rRNA)"/>
    <property type="evidence" value="ECO:0007669"/>
    <property type="project" value="TreeGrafter"/>
</dbReference>
<protein>
    <recommendedName>
        <fullName evidence="3">Ribosome production factor 2 homolog</fullName>
    </recommendedName>
    <alternativeName>
        <fullName evidence="3">Ribosome biogenesis protein RPF2 homolog</fullName>
    </alternativeName>
</protein>
<dbReference type="GO" id="GO:0000027">
    <property type="term" value="P:ribosomal large subunit assembly"/>
    <property type="evidence" value="ECO:0007669"/>
    <property type="project" value="InterPro"/>
</dbReference>
<gene>
    <name evidence="4" type="ORF">BT96DRAFT_958716</name>
</gene>
<evidence type="ECO:0000313" key="5">
    <source>
        <dbReference type="Proteomes" id="UP000799118"/>
    </source>
</evidence>
<keyword evidence="2 3" id="KW-0539">Nucleus</keyword>
<evidence type="ECO:0000256" key="1">
    <source>
        <dbReference type="ARBA" id="ARBA00004604"/>
    </source>
</evidence>
<dbReference type="PANTHER" id="PTHR12728">
    <property type="entry name" value="BRIX DOMAIN CONTAINING PROTEIN"/>
    <property type="match status" value="1"/>
</dbReference>
<dbReference type="InterPro" id="IPR039770">
    <property type="entry name" value="Rpf2"/>
</dbReference>
<organism evidence="4 5">
    <name type="scientific">Gymnopus androsaceus JB14</name>
    <dbReference type="NCBI Taxonomy" id="1447944"/>
    <lineage>
        <taxon>Eukaryota</taxon>
        <taxon>Fungi</taxon>
        <taxon>Dikarya</taxon>
        <taxon>Basidiomycota</taxon>
        <taxon>Agaricomycotina</taxon>
        <taxon>Agaricomycetes</taxon>
        <taxon>Agaricomycetidae</taxon>
        <taxon>Agaricales</taxon>
        <taxon>Marasmiineae</taxon>
        <taxon>Omphalotaceae</taxon>
        <taxon>Gymnopus</taxon>
    </lineage>
</organism>